<comment type="caution">
    <text evidence="1">The sequence shown here is derived from an EMBL/GenBank/DDBJ whole genome shotgun (WGS) entry which is preliminary data.</text>
</comment>
<dbReference type="Proteomes" id="UP000291117">
    <property type="component" value="Unassembled WGS sequence"/>
</dbReference>
<keyword evidence="2" id="KW-1185">Reference proteome</keyword>
<protein>
    <submittedName>
        <fullName evidence="1">Uncharacterized protein</fullName>
    </submittedName>
</protein>
<organism evidence="1 2">
    <name type="scientific">Pedobacter hiemivivus</name>
    <dbReference type="NCBI Taxonomy" id="2530454"/>
    <lineage>
        <taxon>Bacteria</taxon>
        <taxon>Pseudomonadati</taxon>
        <taxon>Bacteroidota</taxon>
        <taxon>Sphingobacteriia</taxon>
        <taxon>Sphingobacteriales</taxon>
        <taxon>Sphingobacteriaceae</taxon>
        <taxon>Pedobacter</taxon>
    </lineage>
</organism>
<name>A0A4R0NE68_9SPHI</name>
<proteinExistence type="predicted"/>
<dbReference type="OrthoDB" id="47198at2"/>
<sequence>MDNYYVNDNAQSTGEHEVHKDGCYWLSQVRSKSYLGSYASCGSAIARAKAYHYSNSDGCASCCPLCHTK</sequence>
<dbReference type="AlphaFoldDB" id="A0A4R0NE68"/>
<evidence type="ECO:0000313" key="1">
    <source>
        <dbReference type="EMBL" id="TCC98729.1"/>
    </source>
</evidence>
<evidence type="ECO:0000313" key="2">
    <source>
        <dbReference type="Proteomes" id="UP000291117"/>
    </source>
</evidence>
<gene>
    <name evidence="1" type="ORF">EZ444_05480</name>
</gene>
<accession>A0A4R0NE68</accession>
<reference evidence="1 2" key="1">
    <citation type="submission" date="2019-02" db="EMBL/GenBank/DDBJ databases">
        <title>Pedobacter sp. RP-3-8 sp. nov., isolated from Arctic soil.</title>
        <authorList>
            <person name="Dahal R.H."/>
        </authorList>
    </citation>
    <scope>NUCLEOTIDE SEQUENCE [LARGE SCALE GENOMIC DNA]</scope>
    <source>
        <strain evidence="1 2">RP-3-8</strain>
    </source>
</reference>
<dbReference type="EMBL" id="SJSM01000002">
    <property type="protein sequence ID" value="TCC98729.1"/>
    <property type="molecule type" value="Genomic_DNA"/>
</dbReference>